<keyword evidence="3" id="KW-1185">Reference proteome</keyword>
<evidence type="ECO:0000256" key="1">
    <source>
        <dbReference type="SAM" id="Coils"/>
    </source>
</evidence>
<dbReference type="EMBL" id="JANHNZ010000020">
    <property type="protein sequence ID" value="MCQ9210895.1"/>
    <property type="molecule type" value="Genomic_DNA"/>
</dbReference>
<dbReference type="RefSeq" id="WP_256946006.1">
    <property type="nucleotide sequence ID" value="NZ_JANHNZ010000020.1"/>
</dbReference>
<feature type="coiled-coil region" evidence="1">
    <location>
        <begin position="4"/>
        <end position="45"/>
    </location>
</feature>
<dbReference type="Pfam" id="PF12958">
    <property type="entry name" value="DUF3847"/>
    <property type="match status" value="1"/>
</dbReference>
<evidence type="ECO:0000313" key="2">
    <source>
        <dbReference type="EMBL" id="MCQ9210895.1"/>
    </source>
</evidence>
<gene>
    <name evidence="2" type="ORF">NPA36_10155</name>
</gene>
<reference evidence="2" key="2">
    <citation type="journal article" date="2023" name="Curr. Microbiol.">
        <title>Granulicatella seriolae sp. nov., a Novel Facultative Anaerobe Isolated from Yellowtail Marine Fish.</title>
        <authorList>
            <person name="Lee M."/>
            <person name="Choi Y.J."/>
            <person name="Farooq A."/>
            <person name="Jeong J.B."/>
            <person name="Jung M.Y."/>
        </authorList>
    </citation>
    <scope>NUCLEOTIDE SEQUENCE</scope>
    <source>
        <strain evidence="2">S8</strain>
    </source>
</reference>
<accession>A0ABT1WRL7</accession>
<dbReference type="InterPro" id="IPR024215">
    <property type="entry name" value="DUF3847"/>
</dbReference>
<comment type="caution">
    <text evidence="2">The sequence shown here is derived from an EMBL/GenBank/DDBJ whole genome shotgun (WGS) entry which is preliminary data.</text>
</comment>
<sequence length="103" mass="12279">MGELQEVKQTIKKLENEREETEKKIQQLDNQVKRIMKQDKEKERRQRTKRLIERGAILESVIDNAVGFSNDEIQRLVQFAFQNEQVQAKIKEKVLEQNTEEIP</sequence>
<dbReference type="Proteomes" id="UP001059480">
    <property type="component" value="Unassembled WGS sequence"/>
</dbReference>
<protein>
    <submittedName>
        <fullName evidence="2">DUF3847 domain-containing protein</fullName>
    </submittedName>
</protein>
<reference evidence="2" key="1">
    <citation type="submission" date="2022-07" db="EMBL/GenBank/DDBJ databases">
        <authorList>
            <person name="Jung M.-Y."/>
            <person name="Lee M."/>
        </authorList>
    </citation>
    <scope>NUCLEOTIDE SEQUENCE</scope>
    <source>
        <strain evidence="2">S8</strain>
    </source>
</reference>
<evidence type="ECO:0000313" key="3">
    <source>
        <dbReference type="Proteomes" id="UP001059480"/>
    </source>
</evidence>
<reference evidence="2" key="3">
    <citation type="journal article" date="2023" name="Microbiol. Resour. Announc.">
        <title>Draft Genome Sequence of Granulicatella sp. Strain S8, Isolated from a Marine Fish, Seriola quinqueradiata.</title>
        <authorList>
            <person name="Lee M."/>
            <person name="Farooq A."/>
            <person name="Jeong J.B."/>
            <person name="Jung M.Y."/>
        </authorList>
    </citation>
    <scope>NUCLEOTIDE SEQUENCE</scope>
    <source>
        <strain evidence="2">S8</strain>
    </source>
</reference>
<name>A0ABT1WRL7_9LACT</name>
<proteinExistence type="predicted"/>
<keyword evidence="1" id="KW-0175">Coiled coil</keyword>
<organism evidence="2 3">
    <name type="scientific">Granulicatella seriolae</name>
    <dbReference type="NCBI Taxonomy" id="2967226"/>
    <lineage>
        <taxon>Bacteria</taxon>
        <taxon>Bacillati</taxon>
        <taxon>Bacillota</taxon>
        <taxon>Bacilli</taxon>
        <taxon>Lactobacillales</taxon>
        <taxon>Carnobacteriaceae</taxon>
        <taxon>Granulicatella</taxon>
    </lineage>
</organism>